<evidence type="ECO:0000259" key="4">
    <source>
        <dbReference type="PROSITE" id="PS01124"/>
    </source>
</evidence>
<accession>A0A7X2SP65</accession>
<dbReference type="InterPro" id="IPR018062">
    <property type="entry name" value="HTH_AraC-typ_CS"/>
</dbReference>
<dbReference type="GO" id="GO:0003700">
    <property type="term" value="F:DNA-binding transcription factor activity"/>
    <property type="evidence" value="ECO:0007669"/>
    <property type="project" value="InterPro"/>
</dbReference>
<dbReference type="InterPro" id="IPR014710">
    <property type="entry name" value="RmlC-like_jellyroll"/>
</dbReference>
<dbReference type="InterPro" id="IPR011051">
    <property type="entry name" value="RmlC_Cupin_sf"/>
</dbReference>
<dbReference type="RefSeq" id="WP_154268565.1">
    <property type="nucleotide sequence ID" value="NZ_WKQO01000003.1"/>
</dbReference>
<keyword evidence="2" id="KW-0238">DNA-binding</keyword>
<dbReference type="AlphaFoldDB" id="A0A7X2SP65"/>
<dbReference type="EMBL" id="WKQV01000003">
    <property type="protein sequence ID" value="MSD26318.1"/>
    <property type="molecule type" value="Genomic_DNA"/>
</dbReference>
<dbReference type="SUPFAM" id="SSF46689">
    <property type="entry name" value="Homeodomain-like"/>
    <property type="match status" value="2"/>
</dbReference>
<dbReference type="SUPFAM" id="SSF51182">
    <property type="entry name" value="RmlC-like cupins"/>
    <property type="match status" value="1"/>
</dbReference>
<keyword evidence="1" id="KW-0805">Transcription regulation</keyword>
<feature type="domain" description="HTH araC/xylS-type" evidence="4">
    <location>
        <begin position="175"/>
        <end position="273"/>
    </location>
</feature>
<evidence type="ECO:0000256" key="1">
    <source>
        <dbReference type="ARBA" id="ARBA00023015"/>
    </source>
</evidence>
<dbReference type="Gene3D" id="2.60.120.10">
    <property type="entry name" value="Jelly Rolls"/>
    <property type="match status" value="1"/>
</dbReference>
<dbReference type="GO" id="GO:0043565">
    <property type="term" value="F:sequence-specific DNA binding"/>
    <property type="evidence" value="ECO:0007669"/>
    <property type="project" value="InterPro"/>
</dbReference>
<evidence type="ECO:0000313" key="6">
    <source>
        <dbReference type="Proteomes" id="UP000465607"/>
    </source>
</evidence>
<dbReference type="InterPro" id="IPR003313">
    <property type="entry name" value="AraC-bd"/>
</dbReference>
<sequence>MQQYTHENVRSIPHLPIYCDRYEDYRQFSPRHWHDHIEIIYVVSGSLQVICGENEYTLQENEFFVINSNKIHGTQSYERVRVLLLQIPYAYLDSYIDDYGHIRFRECYETEHGSRKYEQMKSLLKSIAHIYRKKGKGYELRLMAKVNEFLYILFTNYSYKEMNAGKESIQIARLKDVLRYVAKNYQEPIALKEAADIASLNQEYFCRMFKKCMGVTFLEYVNQVRINHIHEELLETEDSITDILEHNGFTNYKVFSRMFKAQFGMTPRELRKLQEN</sequence>
<evidence type="ECO:0000313" key="5">
    <source>
        <dbReference type="EMBL" id="MSD26318.1"/>
    </source>
</evidence>
<comment type="caution">
    <text evidence="5">The sequence shown here is derived from an EMBL/GenBank/DDBJ whole genome shotgun (WGS) entry which is preliminary data.</text>
</comment>
<evidence type="ECO:0000256" key="2">
    <source>
        <dbReference type="ARBA" id="ARBA00023125"/>
    </source>
</evidence>
<evidence type="ECO:0000256" key="3">
    <source>
        <dbReference type="ARBA" id="ARBA00023163"/>
    </source>
</evidence>
<dbReference type="Gene3D" id="1.10.10.60">
    <property type="entry name" value="Homeodomain-like"/>
    <property type="match status" value="2"/>
</dbReference>
<name>A0A7X2SP65_9FIRM</name>
<dbReference type="InterPro" id="IPR018060">
    <property type="entry name" value="HTH_AraC"/>
</dbReference>
<dbReference type="PANTHER" id="PTHR43280">
    <property type="entry name" value="ARAC-FAMILY TRANSCRIPTIONAL REGULATOR"/>
    <property type="match status" value="1"/>
</dbReference>
<dbReference type="PROSITE" id="PS00041">
    <property type="entry name" value="HTH_ARAC_FAMILY_1"/>
    <property type="match status" value="1"/>
</dbReference>
<dbReference type="SMART" id="SM00342">
    <property type="entry name" value="HTH_ARAC"/>
    <property type="match status" value="1"/>
</dbReference>
<dbReference type="Pfam" id="PF12833">
    <property type="entry name" value="HTH_18"/>
    <property type="match status" value="1"/>
</dbReference>
<dbReference type="PANTHER" id="PTHR43280:SF2">
    <property type="entry name" value="HTH-TYPE TRANSCRIPTIONAL REGULATOR EXSA"/>
    <property type="match status" value="1"/>
</dbReference>
<keyword evidence="3" id="KW-0804">Transcription</keyword>
<proteinExistence type="predicted"/>
<dbReference type="PROSITE" id="PS01124">
    <property type="entry name" value="HTH_ARAC_FAMILY_2"/>
    <property type="match status" value="1"/>
</dbReference>
<dbReference type="Pfam" id="PF02311">
    <property type="entry name" value="AraC_binding"/>
    <property type="match status" value="1"/>
</dbReference>
<dbReference type="Proteomes" id="UP000465607">
    <property type="component" value="Unassembled WGS sequence"/>
</dbReference>
<protein>
    <submittedName>
        <fullName evidence="5">Helix-turn-helix domain-containing protein</fullName>
    </submittedName>
</protein>
<gene>
    <name evidence="5" type="ORF">GKE44_03830</name>
</gene>
<organism evidence="5 6">
    <name type="scientific">Agathobacter rectalis</name>
    <dbReference type="NCBI Taxonomy" id="39491"/>
    <lineage>
        <taxon>Bacteria</taxon>
        <taxon>Bacillati</taxon>
        <taxon>Bacillota</taxon>
        <taxon>Clostridia</taxon>
        <taxon>Lachnospirales</taxon>
        <taxon>Lachnospiraceae</taxon>
        <taxon>Agathobacter</taxon>
    </lineage>
</organism>
<reference evidence="5 6" key="1">
    <citation type="journal article" date="2019" name="Nat. Med.">
        <title>A library of human gut bacterial isolates paired with longitudinal multiomics data enables mechanistic microbiome research.</title>
        <authorList>
            <person name="Poyet M."/>
            <person name="Groussin M."/>
            <person name="Gibbons S.M."/>
            <person name="Avila-Pacheco J."/>
            <person name="Jiang X."/>
            <person name="Kearney S.M."/>
            <person name="Perrotta A.R."/>
            <person name="Berdy B."/>
            <person name="Zhao S."/>
            <person name="Lieberman T.D."/>
            <person name="Swanson P.K."/>
            <person name="Smith M."/>
            <person name="Roesemann S."/>
            <person name="Alexander J.E."/>
            <person name="Rich S.A."/>
            <person name="Livny J."/>
            <person name="Vlamakis H."/>
            <person name="Clish C."/>
            <person name="Bullock K."/>
            <person name="Deik A."/>
            <person name="Scott J."/>
            <person name="Pierce K.A."/>
            <person name="Xavier R.J."/>
            <person name="Alm E.J."/>
        </authorList>
    </citation>
    <scope>NUCLEOTIDE SEQUENCE [LARGE SCALE GENOMIC DNA]</scope>
    <source>
        <strain evidence="5 6">BIOML-A5</strain>
    </source>
</reference>
<dbReference type="InterPro" id="IPR009057">
    <property type="entry name" value="Homeodomain-like_sf"/>
</dbReference>